<keyword evidence="2" id="KW-0067">ATP-binding</keyword>
<evidence type="ECO:0000313" key="6">
    <source>
        <dbReference type="EMBL" id="WEG10473.1"/>
    </source>
</evidence>
<dbReference type="InterPro" id="IPR045076">
    <property type="entry name" value="MutS"/>
</dbReference>
<organism evidence="6 7">
    <name type="scientific">Microbacterium horticulturae</name>
    <dbReference type="NCBI Taxonomy" id="3028316"/>
    <lineage>
        <taxon>Bacteria</taxon>
        <taxon>Bacillati</taxon>
        <taxon>Actinomycetota</taxon>
        <taxon>Actinomycetes</taxon>
        <taxon>Micrococcales</taxon>
        <taxon>Microbacteriaceae</taxon>
        <taxon>Microbacterium</taxon>
    </lineage>
</organism>
<evidence type="ECO:0000256" key="2">
    <source>
        <dbReference type="ARBA" id="ARBA00022840"/>
    </source>
</evidence>
<accession>A0ABY8C789</accession>
<protein>
    <recommendedName>
        <fullName evidence="5">DNA mismatch repair proteins mutS family domain-containing protein</fullName>
    </recommendedName>
</protein>
<dbReference type="PANTHER" id="PTHR11361">
    <property type="entry name" value="DNA MISMATCH REPAIR PROTEIN MUTS FAMILY MEMBER"/>
    <property type="match status" value="1"/>
</dbReference>
<evidence type="ECO:0000256" key="3">
    <source>
        <dbReference type="ARBA" id="ARBA00023125"/>
    </source>
</evidence>
<dbReference type="EMBL" id="CP119108">
    <property type="protein sequence ID" value="WEG10473.1"/>
    <property type="molecule type" value="Genomic_DNA"/>
</dbReference>
<proteinExistence type="predicted"/>
<evidence type="ECO:0000256" key="1">
    <source>
        <dbReference type="ARBA" id="ARBA00022741"/>
    </source>
</evidence>
<reference evidence="6 7" key="1">
    <citation type="submission" date="2023-03" db="EMBL/GenBank/DDBJ databases">
        <title>Genome sequence of Microbacterium sp. KACC 23027.</title>
        <authorList>
            <person name="Kim S."/>
            <person name="Heo J."/>
            <person name="Kwon S.-W."/>
        </authorList>
    </citation>
    <scope>NUCLEOTIDE SEQUENCE [LARGE SCALE GENOMIC DNA]</scope>
    <source>
        <strain evidence="6 7">KACC 23027</strain>
    </source>
</reference>
<evidence type="ECO:0000256" key="4">
    <source>
        <dbReference type="SAM" id="MobiDB-lite"/>
    </source>
</evidence>
<dbReference type="Pfam" id="PF00488">
    <property type="entry name" value="MutS_V"/>
    <property type="match status" value="1"/>
</dbReference>
<gene>
    <name evidence="6" type="ORF">PU630_08025</name>
</gene>
<dbReference type="Proteomes" id="UP001214553">
    <property type="component" value="Chromosome"/>
</dbReference>
<name>A0ABY8C789_9MICO</name>
<dbReference type="PANTHER" id="PTHR11361:SF34">
    <property type="entry name" value="DNA MISMATCH REPAIR PROTEIN MSH1, MITOCHONDRIAL"/>
    <property type="match status" value="1"/>
</dbReference>
<feature type="region of interest" description="Disordered" evidence="4">
    <location>
        <begin position="497"/>
        <end position="516"/>
    </location>
</feature>
<keyword evidence="3" id="KW-0238">DNA-binding</keyword>
<evidence type="ECO:0000259" key="5">
    <source>
        <dbReference type="Pfam" id="PF00488"/>
    </source>
</evidence>
<dbReference type="InterPro" id="IPR027417">
    <property type="entry name" value="P-loop_NTPase"/>
</dbReference>
<dbReference type="RefSeq" id="WP_275279840.1">
    <property type="nucleotide sequence ID" value="NZ_CP119108.1"/>
</dbReference>
<evidence type="ECO:0000313" key="7">
    <source>
        <dbReference type="Proteomes" id="UP001214553"/>
    </source>
</evidence>
<feature type="compositionally biased region" description="Acidic residues" evidence="4">
    <location>
        <begin position="8"/>
        <end position="22"/>
    </location>
</feature>
<keyword evidence="1" id="KW-0547">Nucleotide-binding</keyword>
<keyword evidence="7" id="KW-1185">Reference proteome</keyword>
<sequence length="516" mass="55887">MKVRLLDPDWDFDPDAEEPDTGDDLRRDLELDFLWDAMGAGDGFLRAVARAATLRPATSPETVAYRQDALRDVLQNPDAVAGLYAVAMDALAVRRGILMMPVRGRPEITLSHSVRMLVQLADRLDTLRTLCAEVTDAFRSAAFRELFAIVARELDDAYMQRMRGQLTELEFGPGMLMSARVGGDGQVTRQILRRGKRANQGFFDRTPLRKPRFAFTIPERDEAGFNALADLRARSVADVSAAVHESTEHVLDFFRQLRIELAFYQGVANLRAALEDLGVPACIPEVTDQPGCAATALCDPCLALRAGTAPVGNDLSLNDGGLLVITGANHGGKSTFLRALGTAQLMAQSGGIVAASHFSCPTAGQVLTHGTREEDTELRHGKLDEELDRMSGLIDRIRPGDLLLCNESFASTNEAEGSQIALDVTSALVKAGVRVRYVTHMYDFAHAVQGAGLGAEFLRAPRDATGTRSYRLEAGAPLATSYGVDLYDRVFGTRLAQAGDGGGRDDPHTEGDTNAR</sequence>
<feature type="compositionally biased region" description="Basic and acidic residues" evidence="4">
    <location>
        <begin position="502"/>
        <end position="516"/>
    </location>
</feature>
<feature type="region of interest" description="Disordered" evidence="4">
    <location>
        <begin position="1"/>
        <end position="24"/>
    </location>
</feature>
<dbReference type="SUPFAM" id="SSF52540">
    <property type="entry name" value="P-loop containing nucleoside triphosphate hydrolases"/>
    <property type="match status" value="1"/>
</dbReference>
<dbReference type="InterPro" id="IPR000432">
    <property type="entry name" value="DNA_mismatch_repair_MutS_C"/>
</dbReference>
<feature type="domain" description="DNA mismatch repair proteins mutS family" evidence="5">
    <location>
        <begin position="323"/>
        <end position="447"/>
    </location>
</feature>
<dbReference type="Gene3D" id="3.40.50.300">
    <property type="entry name" value="P-loop containing nucleotide triphosphate hydrolases"/>
    <property type="match status" value="1"/>
</dbReference>